<evidence type="ECO:0000313" key="2">
    <source>
        <dbReference type="EMBL" id="RWZ52553.1"/>
    </source>
</evidence>
<dbReference type="EMBL" id="RZNB01000001">
    <property type="protein sequence ID" value="RWZ52553.1"/>
    <property type="molecule type" value="Genomic_DNA"/>
</dbReference>
<dbReference type="OrthoDB" id="4571502at2"/>
<comment type="caution">
    <text evidence="2">The sequence shown here is derived from an EMBL/GenBank/DDBJ whole genome shotgun (WGS) entry which is preliminary data.</text>
</comment>
<evidence type="ECO:0000313" key="3">
    <source>
        <dbReference type="Proteomes" id="UP000288547"/>
    </source>
</evidence>
<dbReference type="AlphaFoldDB" id="A0A444PXG6"/>
<proteinExistence type="predicted"/>
<evidence type="ECO:0000256" key="1">
    <source>
        <dbReference type="SAM" id="Phobius"/>
    </source>
</evidence>
<accession>A0A444PXG6</accession>
<gene>
    <name evidence="2" type="ORF">ELQ90_00925</name>
</gene>
<sequence>MPLTVDTLDVLTALVILGAASVVVVAAILVGQYLERRQARSAPQMTTIGDTAAGPLASGFAPSALVTGEASSADGTKPECDRSILVMDDAVPSATVLPWRPIPARDLRAMATHNYRLSHEWIEPESDGLVSLYRVGFFLDELAVELAIEPCSIIEELARRVFGATEPVADPLARRFGQPWTGAELRTLHSSVRAGLAVPEIARQLGRDQLSVVFRMLEAAAESRDHTIDHGAPSRLEALHG</sequence>
<dbReference type="RefSeq" id="WP_128493396.1">
    <property type="nucleotide sequence ID" value="NZ_RZNB01000001.1"/>
</dbReference>
<dbReference type="Proteomes" id="UP000288547">
    <property type="component" value="Unassembled WGS sequence"/>
</dbReference>
<name>A0A444PXG6_9MICO</name>
<reference evidence="2 3" key="1">
    <citation type="submission" date="2018-12" db="EMBL/GenBank/DDBJ databases">
        <authorList>
            <person name="Li F."/>
        </authorList>
    </citation>
    <scope>NUCLEOTIDE SEQUENCE [LARGE SCALE GENOMIC DNA]</scope>
    <source>
        <strain evidence="2 3">11W25H-1</strain>
    </source>
</reference>
<protein>
    <submittedName>
        <fullName evidence="2">Uncharacterized protein</fullName>
    </submittedName>
</protein>
<feature type="transmembrane region" description="Helical" evidence="1">
    <location>
        <begin position="12"/>
        <end position="34"/>
    </location>
</feature>
<keyword evidence="1" id="KW-1133">Transmembrane helix</keyword>
<keyword evidence="1" id="KW-0472">Membrane</keyword>
<organism evidence="2 3">
    <name type="scientific">Labedella phragmitis</name>
    <dbReference type="NCBI Taxonomy" id="2498849"/>
    <lineage>
        <taxon>Bacteria</taxon>
        <taxon>Bacillati</taxon>
        <taxon>Actinomycetota</taxon>
        <taxon>Actinomycetes</taxon>
        <taxon>Micrococcales</taxon>
        <taxon>Microbacteriaceae</taxon>
        <taxon>Labedella</taxon>
    </lineage>
</organism>
<keyword evidence="3" id="KW-1185">Reference proteome</keyword>
<keyword evidence="1" id="KW-0812">Transmembrane</keyword>